<dbReference type="SUPFAM" id="SSF52047">
    <property type="entry name" value="RNI-like"/>
    <property type="match status" value="1"/>
</dbReference>
<dbReference type="PANTHER" id="PTHR34145">
    <property type="entry name" value="OS02G0105600 PROTEIN"/>
    <property type="match status" value="1"/>
</dbReference>
<protein>
    <recommendedName>
        <fullName evidence="1">F-box domain-containing protein</fullName>
    </recommendedName>
</protein>
<gene>
    <name evidence="2" type="ORF">JRO89_XS06G0085700</name>
</gene>
<evidence type="ECO:0000313" key="2">
    <source>
        <dbReference type="EMBL" id="KAH7568993.1"/>
    </source>
</evidence>
<dbReference type="Gene3D" id="3.80.10.10">
    <property type="entry name" value="Ribonuclease Inhibitor"/>
    <property type="match status" value="1"/>
</dbReference>
<evidence type="ECO:0000259" key="1">
    <source>
        <dbReference type="SMART" id="SM00256"/>
    </source>
</evidence>
<dbReference type="SUPFAM" id="SSF81383">
    <property type="entry name" value="F-box domain"/>
    <property type="match status" value="1"/>
</dbReference>
<dbReference type="InterPro" id="IPR001810">
    <property type="entry name" value="F-box_dom"/>
</dbReference>
<accession>A0ABQ8HXA6</accession>
<keyword evidence="3" id="KW-1185">Reference proteome</keyword>
<dbReference type="Pfam" id="PF00646">
    <property type="entry name" value="F-box"/>
    <property type="match status" value="1"/>
</dbReference>
<dbReference type="InterPro" id="IPR055357">
    <property type="entry name" value="LRR_At1g61320_AtMIF1"/>
</dbReference>
<dbReference type="InterPro" id="IPR036047">
    <property type="entry name" value="F-box-like_dom_sf"/>
</dbReference>
<comment type="caution">
    <text evidence="2">The sequence shown here is derived from an EMBL/GenBank/DDBJ whole genome shotgun (WGS) entry which is preliminary data.</text>
</comment>
<dbReference type="InterPro" id="IPR032675">
    <property type="entry name" value="LRR_dom_sf"/>
</dbReference>
<dbReference type="PANTHER" id="PTHR34145:SF77">
    <property type="match status" value="1"/>
</dbReference>
<sequence length="500" mass="59179">MDMNIVNMIMNTHSQENPAAMSLLAEEQNEKKMRRDFHRRRRLSCLASVNIPDDLLENIFSFLPIRQAVRMGVVSPRFRYSWRFSRKLHFEQGNTRRTVLIRVIDRVFRLHRGPIIKSLRLSFIPTGVEACIHRWIEKAAEKKLEELDLDFGEAAEAYRLPPGFYNIETIKVVKLHYCEVDHSPTLKGLTLLTTLILKKTIHVTTRFIEIIFENCMSLEYLDMTQCYGIRQMRIHAENHKRFRVLKIGDCLDIAELMVYAPTLRTFHYSGTLIEFDFWHVAQLREALVNLQPSKRFTPYSLLGRLLHDLVHVNVLSFTGTFLEGLCSREIKEGSSGTFDEMQLSLWQLKELQVFMEGANFCNVYDIACFLNNCPLLEKLFIDLHEFSFECGYFWEAHHRELLEKRKHSFEKLSFIKIKGFKYHEYEIELVKYLLKSAINLQKLVLVTPNDKRTKIYETDVVLYDSIMWCWKASPRAQIKVYKHFNERCYADPKHPRKTWF</sequence>
<evidence type="ECO:0000313" key="3">
    <source>
        <dbReference type="Proteomes" id="UP000827721"/>
    </source>
</evidence>
<feature type="domain" description="F-box" evidence="1">
    <location>
        <begin position="51"/>
        <end position="91"/>
    </location>
</feature>
<dbReference type="Pfam" id="PF23622">
    <property type="entry name" value="LRR_At1g61320_AtMIF1"/>
    <property type="match status" value="1"/>
</dbReference>
<organism evidence="2 3">
    <name type="scientific">Xanthoceras sorbifolium</name>
    <dbReference type="NCBI Taxonomy" id="99658"/>
    <lineage>
        <taxon>Eukaryota</taxon>
        <taxon>Viridiplantae</taxon>
        <taxon>Streptophyta</taxon>
        <taxon>Embryophyta</taxon>
        <taxon>Tracheophyta</taxon>
        <taxon>Spermatophyta</taxon>
        <taxon>Magnoliopsida</taxon>
        <taxon>eudicotyledons</taxon>
        <taxon>Gunneridae</taxon>
        <taxon>Pentapetalae</taxon>
        <taxon>rosids</taxon>
        <taxon>malvids</taxon>
        <taxon>Sapindales</taxon>
        <taxon>Sapindaceae</taxon>
        <taxon>Xanthoceroideae</taxon>
        <taxon>Xanthoceras</taxon>
    </lineage>
</organism>
<name>A0ABQ8HXA6_9ROSI</name>
<proteinExistence type="predicted"/>
<dbReference type="InterPro" id="IPR053772">
    <property type="entry name" value="At1g61320/At1g61330-like"/>
</dbReference>
<dbReference type="SMART" id="SM00256">
    <property type="entry name" value="FBOX"/>
    <property type="match status" value="1"/>
</dbReference>
<dbReference type="Proteomes" id="UP000827721">
    <property type="component" value="Unassembled WGS sequence"/>
</dbReference>
<dbReference type="EMBL" id="JAFEMO010000006">
    <property type="protein sequence ID" value="KAH7568993.1"/>
    <property type="molecule type" value="Genomic_DNA"/>
</dbReference>
<reference evidence="2 3" key="1">
    <citation type="submission" date="2021-02" db="EMBL/GenBank/DDBJ databases">
        <title>Plant Genome Project.</title>
        <authorList>
            <person name="Zhang R.-G."/>
        </authorList>
    </citation>
    <scope>NUCLEOTIDE SEQUENCE [LARGE SCALE GENOMIC DNA]</scope>
    <source>
        <tissue evidence="2">Leaves</tissue>
    </source>
</reference>